<evidence type="ECO:0000256" key="3">
    <source>
        <dbReference type="ARBA" id="ARBA00022452"/>
    </source>
</evidence>
<feature type="signal peptide" evidence="8">
    <location>
        <begin position="1"/>
        <end position="22"/>
    </location>
</feature>
<dbReference type="InterPro" id="IPR037066">
    <property type="entry name" value="Plug_dom_sf"/>
</dbReference>
<comment type="similarity">
    <text evidence="7">Belongs to the TonB-dependent receptor family.</text>
</comment>
<dbReference type="SUPFAM" id="SSF49464">
    <property type="entry name" value="Carboxypeptidase regulatory domain-like"/>
    <property type="match status" value="1"/>
</dbReference>
<dbReference type="EMBL" id="JAABOP010000006">
    <property type="protein sequence ID" value="NER11742.1"/>
    <property type="molecule type" value="Genomic_DNA"/>
</dbReference>
<keyword evidence="2 7" id="KW-0813">Transport</keyword>
<evidence type="ECO:0000256" key="6">
    <source>
        <dbReference type="ARBA" id="ARBA00023237"/>
    </source>
</evidence>
<dbReference type="GO" id="GO:0009279">
    <property type="term" value="C:cell outer membrane"/>
    <property type="evidence" value="ECO:0007669"/>
    <property type="project" value="UniProtKB-SubCell"/>
</dbReference>
<dbReference type="SUPFAM" id="SSF56935">
    <property type="entry name" value="Porins"/>
    <property type="match status" value="1"/>
</dbReference>
<evidence type="ECO:0000313" key="11">
    <source>
        <dbReference type="Proteomes" id="UP000468443"/>
    </source>
</evidence>
<dbReference type="PROSITE" id="PS52016">
    <property type="entry name" value="TONB_DEPENDENT_REC_3"/>
    <property type="match status" value="1"/>
</dbReference>
<dbReference type="InterPro" id="IPR023996">
    <property type="entry name" value="TonB-dep_OMP_SusC/RagA"/>
</dbReference>
<dbReference type="Pfam" id="PF07715">
    <property type="entry name" value="Plug"/>
    <property type="match status" value="1"/>
</dbReference>
<dbReference type="Pfam" id="PF13715">
    <property type="entry name" value="CarbopepD_reg_2"/>
    <property type="match status" value="1"/>
</dbReference>
<dbReference type="RefSeq" id="WP_163694194.1">
    <property type="nucleotide sequence ID" value="NZ_JAABOP010000006.1"/>
</dbReference>
<name>A0A6P0UGI7_9FLAO</name>
<comment type="subcellular location">
    <subcellularLocation>
        <location evidence="1 7">Cell outer membrane</location>
        <topology evidence="1 7">Multi-pass membrane protein</topology>
    </subcellularLocation>
</comment>
<dbReference type="InterPro" id="IPR023997">
    <property type="entry name" value="TonB-dep_OMP_SusC/RagA_CS"/>
</dbReference>
<protein>
    <submittedName>
        <fullName evidence="10">SusC/RagA family TonB-linked outer membrane protein</fullName>
    </submittedName>
</protein>
<organism evidence="10 11">
    <name type="scientific">Muriicola jejuensis</name>
    <dbReference type="NCBI Taxonomy" id="504488"/>
    <lineage>
        <taxon>Bacteria</taxon>
        <taxon>Pseudomonadati</taxon>
        <taxon>Bacteroidota</taxon>
        <taxon>Flavobacteriia</taxon>
        <taxon>Flavobacteriales</taxon>
        <taxon>Flavobacteriaceae</taxon>
        <taxon>Muriicola</taxon>
    </lineage>
</organism>
<dbReference type="NCBIfam" id="TIGR04057">
    <property type="entry name" value="SusC_RagA_signa"/>
    <property type="match status" value="1"/>
</dbReference>
<dbReference type="Gene3D" id="2.40.170.20">
    <property type="entry name" value="TonB-dependent receptor, beta-barrel domain"/>
    <property type="match status" value="1"/>
</dbReference>
<evidence type="ECO:0000256" key="8">
    <source>
        <dbReference type="SAM" id="SignalP"/>
    </source>
</evidence>
<gene>
    <name evidence="10" type="ORF">GWK09_14520</name>
</gene>
<comment type="caution">
    <text evidence="10">The sequence shown here is derived from an EMBL/GenBank/DDBJ whole genome shotgun (WGS) entry which is preliminary data.</text>
</comment>
<dbReference type="NCBIfam" id="TIGR04056">
    <property type="entry name" value="OMP_RagA_SusC"/>
    <property type="match status" value="1"/>
</dbReference>
<keyword evidence="8" id="KW-0732">Signal</keyword>
<evidence type="ECO:0000256" key="7">
    <source>
        <dbReference type="PROSITE-ProRule" id="PRU01360"/>
    </source>
</evidence>
<dbReference type="Gene3D" id="2.170.130.10">
    <property type="entry name" value="TonB-dependent receptor, plug domain"/>
    <property type="match status" value="1"/>
</dbReference>
<evidence type="ECO:0000256" key="2">
    <source>
        <dbReference type="ARBA" id="ARBA00022448"/>
    </source>
</evidence>
<sequence length="1005" mass="110713">MKSKLTWMLTPLLVLCMSFSFAQEKRISGVVTDQTGLPLPGVAVIVEGTTTGTQTDFDGNYTLNARVGQILRYSYLGQKTVTRTVGTANTMNVQMEEDAQALQEVVVQGYRNSTKEKSSIASVTINADESIQNRPNASFVQTLSGQVAGLNITTSTGQPGAASNVNLRGVTSINGNTQPLYIIDGVPVDEDNFRSLNPQDIASVSVLKDAGATAIYGNRGANGVIVIKTRQGNFNQGLQINYTGIMSFSTLQDNDYNLMDSQEQLTLEKLRGAGRGNTLTDAEIAAAPTFDWADYFFDTGLTQNHTLTLQSGSERATQFTSLGYFDQEGILQDSGLKRFSIRNNTTGKSENEKFNYGTNITINYSTSNEPNNIGSGAINRNYILGAYQSVPYITADDYTNGADLLSPLLFSNTPLFLIDRLRTFTRKEEEVKIIGSFQAGYQITDNLSANVTMSADYQNEIETEAEGPTSFNALLFGGAENPTSGYQDQVTVRQFSYNQVTSLNYNNTWGKHTLDAGVYSEYFKAHLRTFGFRENGLDPKTFFPGDGAGFIPTFLDPATGAVLFVDEPFATIRNAGLFSVFSQADYDYDGRYGITGTIRRDASYRFAGSNRYANFYSVAARWNIDNESWMENSIFDVLKLRASYGTSGNQRISGNTYFSAPDLTRNFFATGSGYGNNNSIFLSQIANTTLRWETVTQGNVGIDFELFNNRLRGSVDGYIKETSDLFQSTPVSAINAVTQLDANTGTLTNTGVDLTLNYNILNGGDDGVNLVLNFVGNYNKQELGDLPSEDGELIGTGRNGGKLFEYFTVRYAGVNPANGNLLFLDADGNVTENPDADTDRVWLDKNIYPDFNGSFGFNLDYKGFFLQTQFNYTLGVDRFDNDLAGFQNPDNIGQFRSSRDLLRAWTPDNRITDIPAYDAFNRAAVGSTRFLRNADFLRLRFASIGYNFPSRFLDGTGLTRLRVFGNAENLFTITEWRGFDAEALSNTSRLYPTPKTLSVGFELGF</sequence>
<feature type="domain" description="TonB-dependent receptor plug" evidence="9">
    <location>
        <begin position="117"/>
        <end position="224"/>
    </location>
</feature>
<feature type="chain" id="PRO_5026949651" evidence="8">
    <location>
        <begin position="23"/>
        <end position="1005"/>
    </location>
</feature>
<evidence type="ECO:0000259" key="9">
    <source>
        <dbReference type="Pfam" id="PF07715"/>
    </source>
</evidence>
<reference evidence="10 11" key="1">
    <citation type="submission" date="2020-01" db="EMBL/GenBank/DDBJ databases">
        <title>Muriicola jejuensis KCTC 22299.</title>
        <authorList>
            <person name="Wang G."/>
        </authorList>
    </citation>
    <scope>NUCLEOTIDE SEQUENCE [LARGE SCALE GENOMIC DNA]</scope>
    <source>
        <strain evidence="10 11">KCTC 22299</strain>
    </source>
</reference>
<keyword evidence="4 7" id="KW-0812">Transmembrane</keyword>
<evidence type="ECO:0000256" key="4">
    <source>
        <dbReference type="ARBA" id="ARBA00022692"/>
    </source>
</evidence>
<dbReference type="InterPro" id="IPR012910">
    <property type="entry name" value="Plug_dom"/>
</dbReference>
<keyword evidence="11" id="KW-1185">Reference proteome</keyword>
<evidence type="ECO:0000256" key="1">
    <source>
        <dbReference type="ARBA" id="ARBA00004571"/>
    </source>
</evidence>
<keyword evidence="6 7" id="KW-0998">Cell outer membrane</keyword>
<dbReference type="InterPro" id="IPR008969">
    <property type="entry name" value="CarboxyPept-like_regulatory"/>
</dbReference>
<evidence type="ECO:0000256" key="5">
    <source>
        <dbReference type="ARBA" id="ARBA00023136"/>
    </source>
</evidence>
<evidence type="ECO:0000313" key="10">
    <source>
        <dbReference type="EMBL" id="NER11742.1"/>
    </source>
</evidence>
<dbReference type="InterPro" id="IPR039426">
    <property type="entry name" value="TonB-dep_rcpt-like"/>
</dbReference>
<dbReference type="AlphaFoldDB" id="A0A6P0UGI7"/>
<dbReference type="InterPro" id="IPR036942">
    <property type="entry name" value="Beta-barrel_TonB_sf"/>
</dbReference>
<keyword evidence="5 7" id="KW-0472">Membrane</keyword>
<dbReference type="Gene3D" id="2.60.40.1120">
    <property type="entry name" value="Carboxypeptidase-like, regulatory domain"/>
    <property type="match status" value="1"/>
</dbReference>
<dbReference type="Proteomes" id="UP000468443">
    <property type="component" value="Unassembled WGS sequence"/>
</dbReference>
<accession>A0A6P0UGI7</accession>
<proteinExistence type="inferred from homology"/>
<keyword evidence="3 7" id="KW-1134">Transmembrane beta strand</keyword>